<comment type="caution">
    <text evidence="2">The sequence shown here is derived from an EMBL/GenBank/DDBJ whole genome shotgun (WGS) entry which is preliminary data.</text>
</comment>
<dbReference type="Pfam" id="PF14289">
    <property type="entry name" value="DUF4369"/>
    <property type="match status" value="1"/>
</dbReference>
<protein>
    <recommendedName>
        <fullName evidence="1">DUF4369 domain-containing protein</fullName>
    </recommendedName>
</protein>
<keyword evidence="3" id="KW-1185">Reference proteome</keyword>
<dbReference type="EMBL" id="BMJE01000002">
    <property type="protein sequence ID" value="GGB72377.1"/>
    <property type="molecule type" value="Genomic_DNA"/>
</dbReference>
<evidence type="ECO:0000313" key="3">
    <source>
        <dbReference type="Proteomes" id="UP000615760"/>
    </source>
</evidence>
<name>A0ABQ1JQX5_9FLAO</name>
<dbReference type="RefSeq" id="WP_188620183.1">
    <property type="nucleotide sequence ID" value="NZ_BMJE01000002.1"/>
</dbReference>
<reference evidence="3" key="1">
    <citation type="journal article" date="2019" name="Int. J. Syst. Evol. Microbiol.">
        <title>The Global Catalogue of Microorganisms (GCM) 10K type strain sequencing project: providing services to taxonomists for standard genome sequencing and annotation.</title>
        <authorList>
            <consortium name="The Broad Institute Genomics Platform"/>
            <consortium name="The Broad Institute Genome Sequencing Center for Infectious Disease"/>
            <person name="Wu L."/>
            <person name="Ma J."/>
        </authorList>
    </citation>
    <scope>NUCLEOTIDE SEQUENCE [LARGE SCALE GENOMIC DNA]</scope>
    <source>
        <strain evidence="3">CGMCC 1.15461</strain>
    </source>
</reference>
<evidence type="ECO:0000259" key="1">
    <source>
        <dbReference type="Pfam" id="PF14289"/>
    </source>
</evidence>
<feature type="domain" description="DUF4369" evidence="1">
    <location>
        <begin position="29"/>
        <end position="127"/>
    </location>
</feature>
<organism evidence="2 3">
    <name type="scientific">Flavobacterium suaedae</name>
    <dbReference type="NCBI Taxonomy" id="1767027"/>
    <lineage>
        <taxon>Bacteria</taxon>
        <taxon>Pseudomonadati</taxon>
        <taxon>Bacteroidota</taxon>
        <taxon>Flavobacteriia</taxon>
        <taxon>Flavobacteriales</taxon>
        <taxon>Flavobacteriaceae</taxon>
        <taxon>Flavobacterium</taxon>
    </lineage>
</organism>
<proteinExistence type="predicted"/>
<accession>A0ABQ1JQX5</accession>
<dbReference type="InterPro" id="IPR025380">
    <property type="entry name" value="DUF4369"/>
</dbReference>
<evidence type="ECO:0000313" key="2">
    <source>
        <dbReference type="EMBL" id="GGB72377.1"/>
    </source>
</evidence>
<dbReference type="Proteomes" id="UP000615760">
    <property type="component" value="Unassembled WGS sequence"/>
</dbReference>
<sequence>MKRALSLFALLFIVAACNNEEKHPDSNLHITGEIKGLKKGKLYIQQLRDTTLTTLDSIIVNGDATFDSYLNIDGPEMLYLFLDRGQTKSIDNSLPFFAEPGEMTINSTNENFFAKAKITGSENHKMYEDYLKMKSRFTNKNLELLEQSMEAEKEGNTAIKDSIDKQMENLLKKRYLFTVNYAINKGDYELAPYLVLSEVNDVNIVYLDTVQKSMSPKVAKSYYGELLTEYIAERRKAVEAAKSE</sequence>
<dbReference type="PROSITE" id="PS51257">
    <property type="entry name" value="PROKAR_LIPOPROTEIN"/>
    <property type="match status" value="1"/>
</dbReference>
<gene>
    <name evidence="2" type="ORF">GCM10007424_10410</name>
</gene>